<evidence type="ECO:0000256" key="3">
    <source>
        <dbReference type="ARBA" id="ARBA00022598"/>
    </source>
</evidence>
<accession>A0A0V0SAZ3</accession>
<feature type="binding site" evidence="9">
    <location>
        <begin position="287"/>
        <end position="290"/>
    </location>
    <ligand>
        <name>ATP</name>
        <dbReference type="ChEBI" id="CHEBI:30616"/>
    </ligand>
</feature>
<evidence type="ECO:0000256" key="2">
    <source>
        <dbReference type="ARBA" id="ARBA00012840"/>
    </source>
</evidence>
<feature type="binding site" evidence="8">
    <location>
        <position position="405"/>
    </location>
    <ligand>
        <name>L-serine</name>
        <dbReference type="ChEBI" id="CHEBI:33384"/>
    </ligand>
</feature>
<dbReference type="InterPro" id="IPR002314">
    <property type="entry name" value="aa-tRNA-synt_IIb"/>
</dbReference>
<feature type="binding site" evidence="9">
    <location>
        <begin position="361"/>
        <end position="364"/>
    </location>
    <ligand>
        <name>ATP</name>
        <dbReference type="ChEBI" id="CHEBI:30616"/>
    </ligand>
</feature>
<dbReference type="Proteomes" id="UP000054630">
    <property type="component" value="Unassembled WGS sequence"/>
</dbReference>
<keyword evidence="4" id="KW-0547">Nucleotide-binding</keyword>
<feature type="domain" description="Aminoacyl-transfer RNA synthetases class-II family profile" evidence="10">
    <location>
        <begin position="186"/>
        <end position="432"/>
    </location>
</feature>
<dbReference type="PRINTS" id="PR00981">
    <property type="entry name" value="TRNASYNTHSER"/>
</dbReference>
<dbReference type="Pfam" id="PF00587">
    <property type="entry name" value="tRNA-synt_2b"/>
    <property type="match status" value="1"/>
</dbReference>
<proteinExistence type="inferred from homology"/>
<dbReference type="GO" id="GO:0005524">
    <property type="term" value="F:ATP binding"/>
    <property type="evidence" value="ECO:0007669"/>
    <property type="project" value="UniProtKB-KW"/>
</dbReference>
<evidence type="ECO:0000256" key="1">
    <source>
        <dbReference type="ARBA" id="ARBA00010728"/>
    </source>
</evidence>
<organism evidence="11 12">
    <name type="scientific">Trichinella nelsoni</name>
    <dbReference type="NCBI Taxonomy" id="6336"/>
    <lineage>
        <taxon>Eukaryota</taxon>
        <taxon>Metazoa</taxon>
        <taxon>Ecdysozoa</taxon>
        <taxon>Nematoda</taxon>
        <taxon>Enoplea</taxon>
        <taxon>Dorylaimia</taxon>
        <taxon>Trichinellida</taxon>
        <taxon>Trichinellidae</taxon>
        <taxon>Trichinella</taxon>
    </lineage>
</organism>
<evidence type="ECO:0000256" key="9">
    <source>
        <dbReference type="PIRSR" id="PIRSR001529-2"/>
    </source>
</evidence>
<sequence length="466" mass="53698">MIRLQKLFIRKVGQFSKIAARRPELDFDRLLNPENLASIRENIRCRKQVGDIDQLHRLWNNLQTVIQDKNPTITMNELTSMWDRFYEEALLIPNDTHPEAPVGKSVPFVLFIFVLFSNAFFDLIVGDESAAKIIHTNGSKPIFTFKPLFGEDIAVKFKILWQDVGFCCGEKAYFLYNQLAILELALIQFCRDRLRSSGFEEVVVPDVIPKRIVENCGLMNRTDKEIVYSIHGLPNWTLSGTAEMGLASFIENRIFDVNEMPKKFFSVSRCFRPEVATGKLSKGLYRVHEFTKVEMFICTANETGLESNISHLEILEMQKLLFSELNLHFNVLEMPTEELGASAFRKFDIESWFPGRDCYGEISSASNCTDYQSRRLLTKYKSSDGNLKFVHTVNKCIKLAKQNVNGTACALSRTLIAMLEQFQCKNRQVNIPKFLLDYVNVEMKRQYAERKPLSLLRINPKTVFEC</sequence>
<dbReference type="PROSITE" id="PS50862">
    <property type="entry name" value="AA_TRNA_LIGASE_II"/>
    <property type="match status" value="1"/>
</dbReference>
<feature type="binding site" evidence="8">
    <location>
        <position position="294"/>
    </location>
    <ligand>
        <name>L-serine</name>
        <dbReference type="ChEBI" id="CHEBI:33384"/>
    </ligand>
</feature>
<protein>
    <recommendedName>
        <fullName evidence="2">serine--tRNA ligase</fullName>
        <ecNumber evidence="2">6.1.1.11</ecNumber>
    </recommendedName>
    <alternativeName>
        <fullName evidence="7">Seryl-tRNA synthetase</fullName>
    </alternativeName>
</protein>
<feature type="site" description="Important for serine binding" evidence="8">
    <location>
        <position position="407"/>
    </location>
</feature>
<evidence type="ECO:0000256" key="5">
    <source>
        <dbReference type="ARBA" id="ARBA00022840"/>
    </source>
</evidence>
<dbReference type="AlphaFoldDB" id="A0A0V0SAZ3"/>
<dbReference type="PANTHER" id="PTHR11778">
    <property type="entry name" value="SERYL-TRNA SYNTHETASE"/>
    <property type="match status" value="1"/>
</dbReference>
<feature type="binding site" evidence="9">
    <location>
        <begin position="272"/>
        <end position="274"/>
    </location>
    <ligand>
        <name>ATP</name>
        <dbReference type="ChEBI" id="CHEBI:30616"/>
    </ligand>
</feature>
<keyword evidence="5 9" id="KW-0067">ATP-binding</keyword>
<keyword evidence="6" id="KW-0030">Aminoacyl-tRNA synthetase</keyword>
<evidence type="ECO:0000256" key="6">
    <source>
        <dbReference type="ARBA" id="ARBA00023146"/>
    </source>
</evidence>
<dbReference type="GO" id="GO:0004828">
    <property type="term" value="F:serine-tRNA ligase activity"/>
    <property type="evidence" value="ECO:0007669"/>
    <property type="project" value="UniProtKB-EC"/>
</dbReference>
<dbReference type="SUPFAM" id="SSF55681">
    <property type="entry name" value="Class II aaRS and biotin synthetases"/>
    <property type="match status" value="1"/>
</dbReference>
<name>A0A0V0SAZ3_9BILA</name>
<dbReference type="InterPro" id="IPR045864">
    <property type="entry name" value="aa-tRNA-synth_II/BPL/LPL"/>
</dbReference>
<dbReference type="GO" id="GO:0006434">
    <property type="term" value="P:seryl-tRNA aminoacylation"/>
    <property type="evidence" value="ECO:0007669"/>
    <property type="project" value="InterPro"/>
</dbReference>
<dbReference type="OrthoDB" id="10264585at2759"/>
<keyword evidence="12" id="KW-1185">Reference proteome</keyword>
<dbReference type="InterPro" id="IPR006195">
    <property type="entry name" value="aa-tRNA-synth_II"/>
</dbReference>
<reference evidence="11 12" key="1">
    <citation type="submission" date="2015-01" db="EMBL/GenBank/DDBJ databases">
        <title>Evolution of Trichinella species and genotypes.</title>
        <authorList>
            <person name="Korhonen P.K."/>
            <person name="Edoardo P."/>
            <person name="Giuseppe L.R."/>
            <person name="Gasser R.B."/>
        </authorList>
    </citation>
    <scope>NUCLEOTIDE SEQUENCE [LARGE SCALE GENOMIC DNA]</scope>
    <source>
        <strain evidence="11">ISS37</strain>
    </source>
</reference>
<comment type="caution">
    <text evidence="11">The sequence shown here is derived from an EMBL/GenBank/DDBJ whole genome shotgun (WGS) entry which is preliminary data.</text>
</comment>
<evidence type="ECO:0000313" key="12">
    <source>
        <dbReference type="Proteomes" id="UP000054630"/>
    </source>
</evidence>
<dbReference type="Gene3D" id="3.30.930.10">
    <property type="entry name" value="Bira Bifunctional Protein, Domain 2"/>
    <property type="match status" value="1"/>
</dbReference>
<evidence type="ECO:0000256" key="7">
    <source>
        <dbReference type="ARBA" id="ARBA00031113"/>
    </source>
</evidence>
<evidence type="ECO:0000259" key="10">
    <source>
        <dbReference type="PROSITE" id="PS50862"/>
    </source>
</evidence>
<evidence type="ECO:0000256" key="8">
    <source>
        <dbReference type="PIRSR" id="PIRSR001529-1"/>
    </source>
</evidence>
<feature type="binding site" evidence="8">
    <location>
        <position position="241"/>
    </location>
    <ligand>
        <name>L-serine</name>
        <dbReference type="ChEBI" id="CHEBI:33384"/>
    </ligand>
</feature>
<evidence type="ECO:0000256" key="4">
    <source>
        <dbReference type="ARBA" id="ARBA00022741"/>
    </source>
</evidence>
<dbReference type="STRING" id="6336.A0A0V0SAZ3"/>
<dbReference type="EC" id="6.1.1.11" evidence="2"/>
<comment type="similarity">
    <text evidence="1">Belongs to the class-II aminoacyl-tRNA synthetase family. Type-1 seryl-tRNA synthetase subfamily.</text>
</comment>
<gene>
    <name evidence="11" type="primary">Sars2</name>
    <name evidence="11" type="ORF">T07_7388</name>
</gene>
<evidence type="ECO:0000313" key="11">
    <source>
        <dbReference type="EMBL" id="KRX23896.1"/>
    </source>
</evidence>
<keyword evidence="3 11" id="KW-0436">Ligase</keyword>
<dbReference type="InterPro" id="IPR002317">
    <property type="entry name" value="Ser-tRNA-ligase_type_1"/>
</dbReference>
<dbReference type="EMBL" id="JYDL01000021">
    <property type="protein sequence ID" value="KRX23896.1"/>
    <property type="molecule type" value="Genomic_DNA"/>
</dbReference>
<feature type="binding site" evidence="8">
    <location>
        <position position="272"/>
    </location>
    <ligand>
        <name>L-serine</name>
        <dbReference type="ChEBI" id="CHEBI:33384"/>
    </ligand>
</feature>